<keyword evidence="6" id="KW-1133">Transmembrane helix</keyword>
<reference evidence="7" key="1">
    <citation type="submission" date="2024-10" db="EMBL/GenBank/DDBJ databases">
        <authorList>
            <person name="Ryan C."/>
        </authorList>
    </citation>
    <scope>NUCLEOTIDE SEQUENCE [LARGE SCALE GENOMIC DNA]</scope>
</reference>
<dbReference type="PANTHER" id="PTHR47955:SF21">
    <property type="entry name" value="OS06G0642300 PROTEIN"/>
    <property type="match status" value="1"/>
</dbReference>
<dbReference type="PRINTS" id="PR00463">
    <property type="entry name" value="EP450I"/>
</dbReference>
<dbReference type="GO" id="GO:0004497">
    <property type="term" value="F:monooxygenase activity"/>
    <property type="evidence" value="ECO:0007669"/>
    <property type="project" value="UniProtKB-KW"/>
</dbReference>
<keyword evidence="5" id="KW-0560">Oxidoreductase</keyword>
<feature type="transmembrane region" description="Helical" evidence="6">
    <location>
        <begin position="6"/>
        <end position="26"/>
    </location>
</feature>
<keyword evidence="4 5" id="KW-0349">Heme</keyword>
<dbReference type="PRINTS" id="PR00385">
    <property type="entry name" value="P450"/>
</dbReference>
<keyword evidence="3 4" id="KW-0408">Iron</keyword>
<protein>
    <recommendedName>
        <fullName evidence="9">Cytochrome P450</fullName>
    </recommendedName>
</protein>
<dbReference type="InterPro" id="IPR001128">
    <property type="entry name" value="Cyt_P450"/>
</dbReference>
<dbReference type="PROSITE" id="PS00086">
    <property type="entry name" value="CYTOCHROME_P450"/>
    <property type="match status" value="1"/>
</dbReference>
<dbReference type="InterPro" id="IPR017972">
    <property type="entry name" value="Cyt_P450_CS"/>
</dbReference>
<keyword evidence="5" id="KW-0503">Monooxygenase</keyword>
<feature type="binding site" description="axial binding residue" evidence="4">
    <location>
        <position position="460"/>
    </location>
    <ligand>
        <name>heme</name>
        <dbReference type="ChEBI" id="CHEBI:30413"/>
    </ligand>
    <ligandPart>
        <name>Fe</name>
        <dbReference type="ChEBI" id="CHEBI:18248"/>
    </ligandPart>
</feature>
<keyword evidence="2 4" id="KW-0479">Metal-binding</keyword>
<dbReference type="InterPro" id="IPR002401">
    <property type="entry name" value="Cyt_P450_E_grp-I"/>
</dbReference>
<dbReference type="Proteomes" id="UP001497457">
    <property type="component" value="Chromosome 11b"/>
</dbReference>
<accession>A0ABC8VZA7</accession>
<evidence type="ECO:0008006" key="9">
    <source>
        <dbReference type="Google" id="ProtNLM"/>
    </source>
</evidence>
<evidence type="ECO:0000256" key="6">
    <source>
        <dbReference type="SAM" id="Phobius"/>
    </source>
</evidence>
<evidence type="ECO:0000256" key="2">
    <source>
        <dbReference type="ARBA" id="ARBA00022723"/>
    </source>
</evidence>
<gene>
    <name evidence="7" type="ORF">URODEC1_LOCUS8385</name>
</gene>
<dbReference type="Pfam" id="PF00067">
    <property type="entry name" value="p450"/>
    <property type="match status" value="1"/>
</dbReference>
<evidence type="ECO:0000313" key="7">
    <source>
        <dbReference type="EMBL" id="CAL4899807.1"/>
    </source>
</evidence>
<evidence type="ECO:0000256" key="1">
    <source>
        <dbReference type="ARBA" id="ARBA00010617"/>
    </source>
</evidence>
<comment type="similarity">
    <text evidence="1 5">Belongs to the cytochrome P450 family.</text>
</comment>
<comment type="cofactor">
    <cofactor evidence="4">
        <name>heme</name>
        <dbReference type="ChEBI" id="CHEBI:30413"/>
    </cofactor>
</comment>
<dbReference type="EMBL" id="OZ075121">
    <property type="protein sequence ID" value="CAL4899807.1"/>
    <property type="molecule type" value="Genomic_DNA"/>
</dbReference>
<evidence type="ECO:0000256" key="3">
    <source>
        <dbReference type="ARBA" id="ARBA00023004"/>
    </source>
</evidence>
<keyword evidence="6" id="KW-0812">Transmembrane</keyword>
<dbReference type="InterPro" id="IPR036396">
    <property type="entry name" value="Cyt_P450_sf"/>
</dbReference>
<dbReference type="PANTHER" id="PTHR47955">
    <property type="entry name" value="CYTOCHROME P450 FAMILY 71 PROTEIN"/>
    <property type="match status" value="1"/>
</dbReference>
<proteinExistence type="inferred from homology"/>
<dbReference type="Gene3D" id="1.10.630.10">
    <property type="entry name" value="Cytochrome P450"/>
    <property type="match status" value="1"/>
</dbReference>
<evidence type="ECO:0000313" key="8">
    <source>
        <dbReference type="Proteomes" id="UP001497457"/>
    </source>
</evidence>
<dbReference type="FunFam" id="1.10.630.10:FF:000064">
    <property type="entry name" value="Cytochrome P450 monooxygenase"/>
    <property type="match status" value="1"/>
</dbReference>
<evidence type="ECO:0000256" key="5">
    <source>
        <dbReference type="RuleBase" id="RU000461"/>
    </source>
</evidence>
<organism evidence="7 8">
    <name type="scientific">Urochloa decumbens</name>
    <dbReference type="NCBI Taxonomy" id="240449"/>
    <lineage>
        <taxon>Eukaryota</taxon>
        <taxon>Viridiplantae</taxon>
        <taxon>Streptophyta</taxon>
        <taxon>Embryophyta</taxon>
        <taxon>Tracheophyta</taxon>
        <taxon>Spermatophyta</taxon>
        <taxon>Magnoliopsida</taxon>
        <taxon>Liliopsida</taxon>
        <taxon>Poales</taxon>
        <taxon>Poaceae</taxon>
        <taxon>PACMAD clade</taxon>
        <taxon>Panicoideae</taxon>
        <taxon>Panicodae</taxon>
        <taxon>Paniceae</taxon>
        <taxon>Melinidinae</taxon>
        <taxon>Urochloa</taxon>
    </lineage>
</organism>
<dbReference type="CDD" id="cd11072">
    <property type="entry name" value="CYP71-like"/>
    <property type="match status" value="1"/>
</dbReference>
<dbReference type="SUPFAM" id="SSF48264">
    <property type="entry name" value="Cytochrome P450"/>
    <property type="match status" value="1"/>
</dbReference>
<keyword evidence="8" id="KW-1185">Reference proteome</keyword>
<keyword evidence="6" id="KW-0472">Membrane</keyword>
<sequence>MQSADSYSTYSYLFLLLLPLLLLIFLRPHQKNRNKAPPRLPPGPWRLPVIGSLHHLINKPLAHRAMADLACRCGAPDVMYLQLGEVPAVVISSREAAREVLKAHDVTFASRPMGLSMRAMAHEGLGIAFSPYGHRWRQLRKICAVELLGAARVRSLRAAREDEAARLVSAFAAAAGSSESCGEPVNVSTRVAAFVADSVLRAIVGERFRRRDEFLEVLDEGLRSVKPGTSLGDMFPSSRLLCAISSTFRKDREFHRKITELVNCAIEQHQERKAAVAGDDDSIGDKDLLGVLLRIQKEGGGPDFHLDNGTLKAVVLDLFGGGSETTGTTLLWTMSELMRNPAVMQKAQAEVQHVLQGKERVTEDDLTGLKFLKLVIMETLRLHAPTPLLMPRECTEQCNILGFDIPQGALVLVNAWSMGRDPKYWDQAEEFKPERFEQVDVDYKGTYFEYIPFGAGRRMCPAIAFAEANMVLALAALLYHFDWQLPSGVSPSELDMEEDMGITVRRKRDLYLCPTIRVPPHVSS</sequence>
<dbReference type="AlphaFoldDB" id="A0ABC8VZA7"/>
<dbReference type="GO" id="GO:0046872">
    <property type="term" value="F:metal ion binding"/>
    <property type="evidence" value="ECO:0007669"/>
    <property type="project" value="UniProtKB-KW"/>
</dbReference>
<evidence type="ECO:0000256" key="4">
    <source>
        <dbReference type="PIRSR" id="PIRSR602401-1"/>
    </source>
</evidence>
<name>A0ABC8VZA7_9POAL</name>